<evidence type="ECO:0000313" key="1">
    <source>
        <dbReference type="EMBL" id="KAK4404445.1"/>
    </source>
</evidence>
<protein>
    <submittedName>
        <fullName evidence="1">Retrovirus-related Pol polyprotein from transposon RE2</fullName>
    </submittedName>
</protein>
<keyword evidence="2" id="KW-1185">Reference proteome</keyword>
<sequence>MVILMKKSTWILLKDTMSAQGSNTTFLVLLVYLDDVLITGSSLPLITERILHFLGGALISWKTKKQATVSRSSAEAEYRSMGTTVCKLQRISYLLRDFQLFVSVPIPLFCDNKAAIHNTGNLVFHERTCHVVQNQYKYGFILLSSVCNIA</sequence>
<dbReference type="AlphaFoldDB" id="A0AAE1X387"/>
<dbReference type="Proteomes" id="UP001289374">
    <property type="component" value="Unassembled WGS sequence"/>
</dbReference>
<name>A0AAE1X387_9LAMI</name>
<dbReference type="CDD" id="cd09272">
    <property type="entry name" value="RNase_HI_RT_Ty1"/>
    <property type="match status" value="1"/>
</dbReference>
<reference evidence="1" key="1">
    <citation type="submission" date="2020-06" db="EMBL/GenBank/DDBJ databases">
        <authorList>
            <person name="Li T."/>
            <person name="Hu X."/>
            <person name="Zhang T."/>
            <person name="Song X."/>
            <person name="Zhang H."/>
            <person name="Dai N."/>
            <person name="Sheng W."/>
            <person name="Hou X."/>
            <person name="Wei L."/>
        </authorList>
    </citation>
    <scope>NUCLEOTIDE SEQUENCE</scope>
    <source>
        <strain evidence="1">K16</strain>
        <tissue evidence="1">Leaf</tissue>
    </source>
</reference>
<reference evidence="1" key="2">
    <citation type="journal article" date="2024" name="Plant">
        <title>Genomic evolution and insights into agronomic trait innovations of Sesamum species.</title>
        <authorList>
            <person name="Miao H."/>
            <person name="Wang L."/>
            <person name="Qu L."/>
            <person name="Liu H."/>
            <person name="Sun Y."/>
            <person name="Le M."/>
            <person name="Wang Q."/>
            <person name="Wei S."/>
            <person name="Zheng Y."/>
            <person name="Lin W."/>
            <person name="Duan Y."/>
            <person name="Cao H."/>
            <person name="Xiong S."/>
            <person name="Wang X."/>
            <person name="Wei L."/>
            <person name="Li C."/>
            <person name="Ma Q."/>
            <person name="Ju M."/>
            <person name="Zhao R."/>
            <person name="Li G."/>
            <person name="Mu C."/>
            <person name="Tian Q."/>
            <person name="Mei H."/>
            <person name="Zhang T."/>
            <person name="Gao T."/>
            <person name="Zhang H."/>
        </authorList>
    </citation>
    <scope>NUCLEOTIDE SEQUENCE</scope>
    <source>
        <strain evidence="1">K16</strain>
    </source>
</reference>
<dbReference type="EMBL" id="JACGWL010000004">
    <property type="protein sequence ID" value="KAK4404445.1"/>
    <property type="molecule type" value="Genomic_DNA"/>
</dbReference>
<dbReference type="PANTHER" id="PTHR11439:SF470">
    <property type="entry name" value="CYSTEINE-RICH RLK (RECEPTOR-LIKE PROTEIN KINASE) 8"/>
    <property type="match status" value="1"/>
</dbReference>
<comment type="caution">
    <text evidence="1">The sequence shown here is derived from an EMBL/GenBank/DDBJ whole genome shotgun (WGS) entry which is preliminary data.</text>
</comment>
<proteinExistence type="predicted"/>
<organism evidence="1 2">
    <name type="scientific">Sesamum angolense</name>
    <dbReference type="NCBI Taxonomy" id="2727404"/>
    <lineage>
        <taxon>Eukaryota</taxon>
        <taxon>Viridiplantae</taxon>
        <taxon>Streptophyta</taxon>
        <taxon>Embryophyta</taxon>
        <taxon>Tracheophyta</taxon>
        <taxon>Spermatophyta</taxon>
        <taxon>Magnoliopsida</taxon>
        <taxon>eudicotyledons</taxon>
        <taxon>Gunneridae</taxon>
        <taxon>Pentapetalae</taxon>
        <taxon>asterids</taxon>
        <taxon>lamiids</taxon>
        <taxon>Lamiales</taxon>
        <taxon>Pedaliaceae</taxon>
        <taxon>Sesamum</taxon>
    </lineage>
</organism>
<gene>
    <name evidence="1" type="ORF">Sango_0813100</name>
</gene>
<evidence type="ECO:0000313" key="2">
    <source>
        <dbReference type="Proteomes" id="UP001289374"/>
    </source>
</evidence>
<dbReference type="PANTHER" id="PTHR11439">
    <property type="entry name" value="GAG-POL-RELATED RETROTRANSPOSON"/>
    <property type="match status" value="1"/>
</dbReference>
<accession>A0AAE1X387</accession>